<dbReference type="InterPro" id="IPR051603">
    <property type="entry name" value="Zinc-ADH_QOR/CCCR"/>
</dbReference>
<accession>A0ABW4UHE7</accession>
<dbReference type="RefSeq" id="WP_379101883.1">
    <property type="nucleotide sequence ID" value="NZ_JBHUGZ010000016.1"/>
</dbReference>
<evidence type="ECO:0000313" key="3">
    <source>
        <dbReference type="EMBL" id="MFD1985504.1"/>
    </source>
</evidence>
<dbReference type="Gene3D" id="3.40.50.720">
    <property type="entry name" value="NAD(P)-binding Rossmann-like Domain"/>
    <property type="match status" value="1"/>
</dbReference>
<dbReference type="SMART" id="SM00829">
    <property type="entry name" value="PKS_ER"/>
    <property type="match status" value="1"/>
</dbReference>
<dbReference type="InterPro" id="IPR036291">
    <property type="entry name" value="NAD(P)-bd_dom_sf"/>
</dbReference>
<dbReference type="SUPFAM" id="SSF50129">
    <property type="entry name" value="GroES-like"/>
    <property type="match status" value="1"/>
</dbReference>
<sequence>MSLKTLMRAVILTGHGGLEKLEYREDWPIPAPRAGEVLIEVGACGLNNADINTRTAWYSKRVTDGITPTTGSAGFAEAQFDAGSWGSSAISFPLIQGSDVAGRIAAVGDGVGSTRIGERVIVDPWLLGSGDWMNPSSAVYFGSECNGGFSEFTTVRSENALRVDCDLSDAQLATFPCAYATAENLVARTGLRPAETVVIAGASGGVGTAAIQLCRLRGARIIAIASRSKSSVLRKLGADAVIDRETAEMSEAIRTAAGGDVDVALDVVGGRIFHHLVRALRQGGRYSSSGAISGPVVDFDLRQLIYKDLQLTGATIVPPGTARRLVDLIERGLLRPLLAAEYTLPDLAKAQQAFMEKLHVGNIVVTV</sequence>
<gene>
    <name evidence="3" type="ORF">ACFSOZ_23740</name>
</gene>
<dbReference type="PANTHER" id="PTHR44154">
    <property type="entry name" value="QUINONE OXIDOREDUCTASE"/>
    <property type="match status" value="1"/>
</dbReference>
<dbReference type="InterPro" id="IPR013154">
    <property type="entry name" value="ADH-like_N"/>
</dbReference>
<proteinExistence type="predicted"/>
<evidence type="ECO:0000256" key="1">
    <source>
        <dbReference type="ARBA" id="ARBA00022857"/>
    </source>
</evidence>
<dbReference type="InterPro" id="IPR011032">
    <property type="entry name" value="GroES-like_sf"/>
</dbReference>
<reference evidence="4" key="1">
    <citation type="journal article" date="2019" name="Int. J. Syst. Evol. Microbiol.">
        <title>The Global Catalogue of Microorganisms (GCM) 10K type strain sequencing project: providing services to taxonomists for standard genome sequencing and annotation.</title>
        <authorList>
            <consortium name="The Broad Institute Genomics Platform"/>
            <consortium name="The Broad Institute Genome Sequencing Center for Infectious Disease"/>
            <person name="Wu L."/>
            <person name="Ma J."/>
        </authorList>
    </citation>
    <scope>NUCLEOTIDE SEQUENCE [LARGE SCALE GENOMIC DNA]</scope>
    <source>
        <strain evidence="4">CGMCC 1.16225</strain>
    </source>
</reference>
<dbReference type="Pfam" id="PF00107">
    <property type="entry name" value="ADH_zinc_N"/>
    <property type="match status" value="1"/>
</dbReference>
<dbReference type="InterPro" id="IPR020843">
    <property type="entry name" value="ER"/>
</dbReference>
<comment type="caution">
    <text evidence="3">The sequence shown here is derived from an EMBL/GenBank/DDBJ whole genome shotgun (WGS) entry which is preliminary data.</text>
</comment>
<dbReference type="SUPFAM" id="SSF51735">
    <property type="entry name" value="NAD(P)-binding Rossmann-fold domains"/>
    <property type="match status" value="1"/>
</dbReference>
<name>A0ABW4UHE7_9HYPH</name>
<dbReference type="Proteomes" id="UP001597405">
    <property type="component" value="Unassembled WGS sequence"/>
</dbReference>
<organism evidence="3 4">
    <name type="scientific">Mesorhizobium newzealandense</name>
    <dbReference type="NCBI Taxonomy" id="1300302"/>
    <lineage>
        <taxon>Bacteria</taxon>
        <taxon>Pseudomonadati</taxon>
        <taxon>Pseudomonadota</taxon>
        <taxon>Alphaproteobacteria</taxon>
        <taxon>Hyphomicrobiales</taxon>
        <taxon>Phyllobacteriaceae</taxon>
        <taxon>Mesorhizobium</taxon>
    </lineage>
</organism>
<dbReference type="CDD" id="cd08274">
    <property type="entry name" value="MDR9"/>
    <property type="match status" value="1"/>
</dbReference>
<protein>
    <submittedName>
        <fullName evidence="3">Alcohol dehydrogenase family protein</fullName>
    </submittedName>
</protein>
<keyword evidence="1" id="KW-0521">NADP</keyword>
<evidence type="ECO:0000313" key="4">
    <source>
        <dbReference type="Proteomes" id="UP001597405"/>
    </source>
</evidence>
<keyword evidence="4" id="KW-1185">Reference proteome</keyword>
<dbReference type="InterPro" id="IPR013149">
    <property type="entry name" value="ADH-like_C"/>
</dbReference>
<dbReference type="Pfam" id="PF08240">
    <property type="entry name" value="ADH_N"/>
    <property type="match status" value="1"/>
</dbReference>
<feature type="domain" description="Enoyl reductase (ER)" evidence="2">
    <location>
        <begin position="16"/>
        <end position="365"/>
    </location>
</feature>
<dbReference type="PANTHER" id="PTHR44154:SF1">
    <property type="entry name" value="QUINONE OXIDOREDUCTASE"/>
    <property type="match status" value="1"/>
</dbReference>
<dbReference type="Gene3D" id="3.90.180.10">
    <property type="entry name" value="Medium-chain alcohol dehydrogenases, catalytic domain"/>
    <property type="match status" value="1"/>
</dbReference>
<evidence type="ECO:0000259" key="2">
    <source>
        <dbReference type="SMART" id="SM00829"/>
    </source>
</evidence>
<dbReference type="EMBL" id="JBHUGZ010000016">
    <property type="protein sequence ID" value="MFD1985504.1"/>
    <property type="molecule type" value="Genomic_DNA"/>
</dbReference>